<protein>
    <submittedName>
        <fullName evidence="2">Uncharacterized protein</fullName>
    </submittedName>
</protein>
<comment type="caution">
    <text evidence="2">The sequence shown here is derived from an EMBL/GenBank/DDBJ whole genome shotgun (WGS) entry which is preliminary data.</text>
</comment>
<dbReference type="Proteomes" id="UP000570517">
    <property type="component" value="Unassembled WGS sequence"/>
</dbReference>
<gene>
    <name evidence="2" type="ORF">HLY00_735</name>
</gene>
<feature type="compositionally biased region" description="Low complexity" evidence="1">
    <location>
        <begin position="46"/>
        <end position="65"/>
    </location>
</feature>
<evidence type="ECO:0000313" key="3">
    <source>
        <dbReference type="Proteomes" id="UP000570517"/>
    </source>
</evidence>
<organism evidence="2 3">
    <name type="scientific">Mycolicibacterium hippocampi</name>
    <dbReference type="NCBI Taxonomy" id="659824"/>
    <lineage>
        <taxon>Bacteria</taxon>
        <taxon>Bacillati</taxon>
        <taxon>Actinomycetota</taxon>
        <taxon>Actinomycetes</taxon>
        <taxon>Mycobacteriales</taxon>
        <taxon>Mycobacteriaceae</taxon>
        <taxon>Mycolicibacterium</taxon>
    </lineage>
</organism>
<feature type="region of interest" description="Disordered" evidence="1">
    <location>
        <begin position="23"/>
        <end position="74"/>
    </location>
</feature>
<sequence>MKLTQKVGVPLVAGGIALAGPFGSGLGTASAGPGQQCGPPNTAGCQQQGPNNNPQQQAPNNNWQNRGMDQARQDRLPFNYNGQQVHPLRAGNGDGWGFWFLGQWIRL</sequence>
<name>A0A850PP27_9MYCO</name>
<evidence type="ECO:0000313" key="2">
    <source>
        <dbReference type="EMBL" id="NVN52069.1"/>
    </source>
</evidence>
<accession>A0A850PP27</accession>
<reference evidence="2 3" key="1">
    <citation type="submission" date="2020-05" db="EMBL/GenBank/DDBJ databases">
        <title>Draft genome sequence of Mycobacterium hippocampi DL, isolated from European seabass, Dicentrarchus labrax, reared in fish farms.</title>
        <authorList>
            <person name="Stathopoulou P."/>
            <person name="Asimakis E."/>
            <person name="Tzokas K."/>
            <person name="Batargias C."/>
            <person name="Tsiamis G."/>
        </authorList>
    </citation>
    <scope>NUCLEOTIDE SEQUENCE [LARGE SCALE GENOMIC DNA]</scope>
    <source>
        <strain evidence="2 3">DL</strain>
    </source>
</reference>
<evidence type="ECO:0000256" key="1">
    <source>
        <dbReference type="SAM" id="MobiDB-lite"/>
    </source>
</evidence>
<keyword evidence="3" id="KW-1185">Reference proteome</keyword>
<proteinExistence type="predicted"/>
<dbReference type="RefSeq" id="WP_178360352.1">
    <property type="nucleotide sequence ID" value="NZ_JABFYL010000041.1"/>
</dbReference>
<dbReference type="EMBL" id="JABFYL010000041">
    <property type="protein sequence ID" value="NVN52069.1"/>
    <property type="molecule type" value="Genomic_DNA"/>
</dbReference>
<dbReference type="AlphaFoldDB" id="A0A850PP27"/>